<dbReference type="NCBIfam" id="TIGR00977">
    <property type="entry name" value="citramal_synth"/>
    <property type="match status" value="1"/>
</dbReference>
<dbReference type="InterPro" id="IPR054691">
    <property type="entry name" value="LeuA/HCS_post-cat"/>
</dbReference>
<dbReference type="PANTHER" id="PTHR43538">
    <property type="entry name" value="ALPHA-IPM SYNTHASE/HOMOCITRATE SYNTHASE"/>
    <property type="match status" value="1"/>
</dbReference>
<protein>
    <recommendedName>
        <fullName evidence="8">Citramalate synthase</fullName>
        <ecNumber evidence="8">2.3.3.21</ecNumber>
    </recommendedName>
</protein>
<evidence type="ECO:0000256" key="5">
    <source>
        <dbReference type="ARBA" id="ARBA00023304"/>
    </source>
</evidence>
<evidence type="ECO:0000259" key="9">
    <source>
        <dbReference type="PROSITE" id="PS50991"/>
    </source>
</evidence>
<dbReference type="GO" id="GO:0009097">
    <property type="term" value="P:isoleucine biosynthetic process"/>
    <property type="evidence" value="ECO:0007669"/>
    <property type="project" value="UniProtKB-UniRule"/>
</dbReference>
<evidence type="ECO:0000256" key="2">
    <source>
        <dbReference type="ARBA" id="ARBA00022605"/>
    </source>
</evidence>
<comment type="similarity">
    <text evidence="1">Belongs to the alpha-IPM synthase/homocitrate synthase family.</text>
</comment>
<feature type="non-terminal residue" evidence="10">
    <location>
        <position position="1"/>
    </location>
</feature>
<keyword evidence="2" id="KW-0028">Amino-acid biosynthesis</keyword>
<dbReference type="InterPro" id="IPR013785">
    <property type="entry name" value="Aldolase_TIM"/>
</dbReference>
<sequence>PDPPPGRRGGGDPQVAALREAGTRFVTVAAPAHDLHVSQVLRTSLDENLMMLSQTVRHLVAEGRRVIVDAEHYFDGFVRNPAYALEVVRTAAEAGARTVVLCDTNGGMLPDWIGDAISGAASLGVDLGVQCHNDSGCAVANSLAALGAGAVHVQGAVNGYGERAGSTDLTTLIPDLQLKYGWPVVTSEQLSGLTHAARAIGEITAQPVAPRQPYVGESAFAHRGGLRAAAVKVNNDLYQHVDPRSVGNDMRMLISDMAGRANIQVKGAQLGLDLADRATAGEVAEAVREREARGYAYEAADASFELLVKRMRGELAARPFTVVGWWVLTEQQGDDPDAEAPTEAVVRLLADGSYRVCAGEGSGPVNALDQALRRALGGVYPQVRSYELVDYRVRLLGAVRGTDATVRARIDTACGGLTWTTVGVGENVIEASWEALVEAFLYGLVKGYGSTAPHAL</sequence>
<evidence type="ECO:0000256" key="1">
    <source>
        <dbReference type="ARBA" id="ARBA00006154"/>
    </source>
</evidence>
<dbReference type="PANTHER" id="PTHR43538:SF1">
    <property type="entry name" value="(R)-CITRAMALATE SYNTHASE"/>
    <property type="match status" value="1"/>
</dbReference>
<dbReference type="EMBL" id="ACVN02000004">
    <property type="protein sequence ID" value="ERK63826.1"/>
    <property type="molecule type" value="Genomic_DNA"/>
</dbReference>
<dbReference type="SUPFAM" id="SSF51569">
    <property type="entry name" value="Aldolase"/>
    <property type="match status" value="1"/>
</dbReference>
<evidence type="ECO:0000256" key="3">
    <source>
        <dbReference type="ARBA" id="ARBA00022624"/>
    </source>
</evidence>
<accession>U2R4M6</accession>
<dbReference type="PROSITE" id="PS50991">
    <property type="entry name" value="PYR_CT"/>
    <property type="match status" value="1"/>
</dbReference>
<evidence type="ECO:0000256" key="4">
    <source>
        <dbReference type="ARBA" id="ARBA00022679"/>
    </source>
</evidence>
<dbReference type="GO" id="GO:0009098">
    <property type="term" value="P:L-leucine biosynthetic process"/>
    <property type="evidence" value="ECO:0007669"/>
    <property type="project" value="InterPro"/>
</dbReference>
<dbReference type="Pfam" id="PF08502">
    <property type="entry name" value="LeuA_dimer"/>
    <property type="match status" value="1"/>
</dbReference>
<dbReference type="GO" id="GO:0043714">
    <property type="term" value="F:(R)-citramalate synthase activity"/>
    <property type="evidence" value="ECO:0007669"/>
    <property type="project" value="UniProtKB-UniRule"/>
</dbReference>
<comment type="catalytic activity">
    <reaction evidence="7">
        <text>pyruvate + acetyl-CoA + H2O = (3R)-citramalate + CoA + H(+)</text>
        <dbReference type="Rhea" id="RHEA:19045"/>
        <dbReference type="ChEBI" id="CHEBI:15361"/>
        <dbReference type="ChEBI" id="CHEBI:15377"/>
        <dbReference type="ChEBI" id="CHEBI:15378"/>
        <dbReference type="ChEBI" id="CHEBI:30934"/>
        <dbReference type="ChEBI" id="CHEBI:57287"/>
        <dbReference type="ChEBI" id="CHEBI:57288"/>
        <dbReference type="EC" id="2.3.3.21"/>
    </reaction>
</comment>
<keyword evidence="5" id="KW-0100">Branched-chain amino acid biosynthesis</keyword>
<dbReference type="OrthoDB" id="9803573at2"/>
<dbReference type="AlphaFoldDB" id="U2R4M6"/>
<dbReference type="InterPro" id="IPR005675">
    <property type="entry name" value="Citramal_synthase"/>
</dbReference>
<keyword evidence="4" id="KW-0808">Transferase</keyword>
<evidence type="ECO:0000256" key="6">
    <source>
        <dbReference type="ARBA" id="ARBA00029440"/>
    </source>
</evidence>
<dbReference type="Gene3D" id="3.30.160.270">
    <property type="match status" value="1"/>
</dbReference>
<dbReference type="Proteomes" id="UP000017052">
    <property type="component" value="Unassembled WGS sequence"/>
</dbReference>
<dbReference type="InterPro" id="IPR036230">
    <property type="entry name" value="LeuA_allosteric_dom_sf"/>
</dbReference>
<evidence type="ECO:0000313" key="10">
    <source>
        <dbReference type="EMBL" id="ERK63826.1"/>
    </source>
</evidence>
<organism evidence="10 11">
    <name type="scientific">Propionibacterium acidifaciens F0233</name>
    <dbReference type="NCBI Taxonomy" id="553198"/>
    <lineage>
        <taxon>Bacteria</taxon>
        <taxon>Bacillati</taxon>
        <taxon>Actinomycetota</taxon>
        <taxon>Actinomycetes</taxon>
        <taxon>Propionibacteriales</taxon>
        <taxon>Propionibacteriaceae</taxon>
        <taxon>Propionibacterium</taxon>
    </lineage>
</organism>
<dbReference type="RefSeq" id="WP_021796080.1">
    <property type="nucleotide sequence ID" value="NZ_ACVN02000004.1"/>
</dbReference>
<dbReference type="Pfam" id="PF00682">
    <property type="entry name" value="HMGL-like"/>
    <property type="match status" value="1"/>
</dbReference>
<dbReference type="Pfam" id="PF22617">
    <property type="entry name" value="HCS_D2"/>
    <property type="match status" value="1"/>
</dbReference>
<evidence type="ECO:0000256" key="7">
    <source>
        <dbReference type="ARBA" id="ARBA00048263"/>
    </source>
</evidence>
<evidence type="ECO:0000256" key="8">
    <source>
        <dbReference type="NCBIfam" id="TIGR00977"/>
    </source>
</evidence>
<comment type="caution">
    <text evidence="10">The sequence shown here is derived from an EMBL/GenBank/DDBJ whole genome shotgun (WGS) entry which is preliminary data.</text>
</comment>
<name>U2R4M6_9ACTN</name>
<gene>
    <name evidence="10" type="ORF">HMPREF0682_0151</name>
</gene>
<dbReference type="Gene3D" id="3.20.20.70">
    <property type="entry name" value="Aldolase class I"/>
    <property type="match status" value="1"/>
</dbReference>
<reference evidence="10" key="1">
    <citation type="submission" date="2013-08" db="EMBL/GenBank/DDBJ databases">
        <authorList>
            <person name="Durkin A.S."/>
            <person name="Haft D.R."/>
            <person name="McCorrison J."/>
            <person name="Torralba M."/>
            <person name="Gillis M."/>
            <person name="Haft D.H."/>
            <person name="Methe B."/>
            <person name="Sutton G."/>
            <person name="Nelson K.E."/>
        </authorList>
    </citation>
    <scope>NUCLEOTIDE SEQUENCE [LARGE SCALE GENOMIC DNA]</scope>
    <source>
        <strain evidence="10">F0233</strain>
    </source>
</reference>
<dbReference type="EC" id="2.3.3.21" evidence="8"/>
<proteinExistence type="inferred from homology"/>
<dbReference type="SUPFAM" id="SSF110921">
    <property type="entry name" value="2-isopropylmalate synthase LeuA, allosteric (dimerisation) domain"/>
    <property type="match status" value="1"/>
</dbReference>
<dbReference type="SMART" id="SM00917">
    <property type="entry name" value="LeuA_dimer"/>
    <property type="match status" value="1"/>
</dbReference>
<feature type="domain" description="Pyruvate carboxyltransferase" evidence="9">
    <location>
        <begin position="1"/>
        <end position="194"/>
    </location>
</feature>
<keyword evidence="11" id="KW-1185">Reference proteome</keyword>
<dbReference type="InterPro" id="IPR000891">
    <property type="entry name" value="PYR_CT"/>
</dbReference>
<keyword evidence="3" id="KW-0412">Isoleucine biosynthesis</keyword>
<comment type="pathway">
    <text evidence="6">Amino-acid biosynthesis.</text>
</comment>
<evidence type="ECO:0000313" key="11">
    <source>
        <dbReference type="Proteomes" id="UP000017052"/>
    </source>
</evidence>
<dbReference type="GO" id="GO:0003852">
    <property type="term" value="F:2-isopropylmalate synthase activity"/>
    <property type="evidence" value="ECO:0007669"/>
    <property type="project" value="InterPro"/>
</dbReference>
<dbReference type="InterPro" id="IPR013709">
    <property type="entry name" value="2-isopropylmalate_synth_dimer"/>
</dbReference>